<dbReference type="GO" id="GO:0006974">
    <property type="term" value="P:DNA damage response"/>
    <property type="evidence" value="ECO:0007669"/>
    <property type="project" value="UniProtKB-KW"/>
</dbReference>
<feature type="region of interest" description="Disordered" evidence="4">
    <location>
        <begin position="533"/>
        <end position="696"/>
    </location>
</feature>
<feature type="compositionally biased region" description="Polar residues" evidence="4">
    <location>
        <begin position="652"/>
        <end position="661"/>
    </location>
</feature>
<dbReference type="OrthoDB" id="342264at2759"/>
<keyword evidence="7" id="KW-1185">Reference proteome</keyword>
<feature type="compositionally biased region" description="Basic and acidic residues" evidence="4">
    <location>
        <begin position="548"/>
        <end position="562"/>
    </location>
</feature>
<protein>
    <recommendedName>
        <fullName evidence="5">BRCT domain-containing protein</fullName>
    </recommendedName>
</protein>
<feature type="compositionally biased region" description="Polar residues" evidence="4">
    <location>
        <begin position="613"/>
        <end position="624"/>
    </location>
</feature>
<proteinExistence type="predicted"/>
<feature type="compositionally biased region" description="Polar residues" evidence="4">
    <location>
        <begin position="680"/>
        <end position="696"/>
    </location>
</feature>
<dbReference type="Pfam" id="PF16589">
    <property type="entry name" value="BRCT_2"/>
    <property type="match status" value="1"/>
</dbReference>
<feature type="compositionally biased region" description="Polar residues" evidence="4">
    <location>
        <begin position="586"/>
        <end position="596"/>
    </location>
</feature>
<gene>
    <name evidence="6" type="ORF">PHYPSEUDO_014054</name>
</gene>
<keyword evidence="2" id="KW-0227">DNA damage</keyword>
<dbReference type="PANTHER" id="PTHR23196:SF1">
    <property type="entry name" value="PAX-INTERACTING PROTEIN 1"/>
    <property type="match status" value="1"/>
</dbReference>
<sequence length="930" mass="103497">MRAQWEAVQAGLRMFLEEDDNYVHFLESVEQDLARRLRFECRSRGGSLLESVAFDRLVETATQLRHLHTFFQAKMKPMAETLALEEIGSVNGKCSNFVEILADMLSVLRVLYGQFFCRSEATQAALETELTKQPKDWAAVVLEKYLEKQQLTAGTMVARPLKRFDELVEFVEALSKILSEDEVVSNDSDAGTEEKLNYAPQLMHIVQENKHYIHLTKADAREEKELIALQTCFHGNGAEAFYDLSNIKLLLHGEVFLSLRDPSDCSGVGSETTACTTSTGSFGLPERIYAHCFQDGTVVCSKRQDSESGASFTILRRLQLKHDAAFLEFIPVSVPMLETSEEACALALVLQDTTLVFIWKDATESQRWADVIGGFLEINGSRNEVLHRGRAIGDLPVPAEITTQIVKSDTLPTEFVSFYDDHLPGVFWMAPDKESDPSKSHWELVEIVFYARWLLVFKLDGWGGHAALCHFDTQAPEVEIGEQPRGDKEWSLVISNGSAGTLTLVSKKRTRIDFWFDQVWKAVESAQVAAKRAEREKSERQEMEEEEAHARGDSRKQNELAGKKRKLKLVSNNNGESSADEKQKSPSHLSPAGSNDSKPDDKTDEECGEQDRSTTMISVEQEPSTAPPAKKKSRNSSDKQTSASAGAEGNDTVATIVSTAVKTPKRRWLTRKSEDPNDTALVSTQPSPSILTDESTSEIDATQLPGNEAAAEEPKTQEVRIILTGLEPTAAIRKKIDSIAGAVYEEDIEKATHILAPKNQLKRTVKLLCGISNCAHVLDVRWLDESARVGAPIYERVHCLKDAKAETKWQFDLRKTMYDFTPNQRQKLFAEHQVFITSHKSVLPPVKELVKIVECAGGTAVTKGSAGPNDVVITSEAALGTASVRKALTQANPQRIYSAELILSSILQQHIDFDNNRLEQSSGGVSRRRR</sequence>
<evidence type="ECO:0000313" key="6">
    <source>
        <dbReference type="EMBL" id="KAG7387532.1"/>
    </source>
</evidence>
<evidence type="ECO:0000256" key="4">
    <source>
        <dbReference type="SAM" id="MobiDB-lite"/>
    </source>
</evidence>
<evidence type="ECO:0000313" key="7">
    <source>
        <dbReference type="Proteomes" id="UP000694044"/>
    </source>
</evidence>
<dbReference type="Proteomes" id="UP000694044">
    <property type="component" value="Unassembled WGS sequence"/>
</dbReference>
<reference evidence="6" key="1">
    <citation type="submission" date="2021-02" db="EMBL/GenBank/DDBJ databases">
        <authorList>
            <person name="Palmer J.M."/>
        </authorList>
    </citation>
    <scope>NUCLEOTIDE SEQUENCE</scope>
    <source>
        <strain evidence="6">SCRP734</strain>
    </source>
</reference>
<keyword evidence="3" id="KW-0539">Nucleus</keyword>
<dbReference type="PANTHER" id="PTHR23196">
    <property type="entry name" value="PAX TRANSCRIPTION ACTIVATION DOMAIN INTERACTING PROTEIN"/>
    <property type="match status" value="1"/>
</dbReference>
<dbReference type="InterPro" id="IPR001357">
    <property type="entry name" value="BRCT_dom"/>
</dbReference>
<comment type="subcellular location">
    <subcellularLocation>
        <location evidence="1">Nucleus</location>
    </subcellularLocation>
</comment>
<dbReference type="GO" id="GO:0005634">
    <property type="term" value="C:nucleus"/>
    <property type="evidence" value="ECO:0007669"/>
    <property type="project" value="UniProtKB-SubCell"/>
</dbReference>
<organism evidence="6 7">
    <name type="scientific">Phytophthora pseudosyringae</name>
    <dbReference type="NCBI Taxonomy" id="221518"/>
    <lineage>
        <taxon>Eukaryota</taxon>
        <taxon>Sar</taxon>
        <taxon>Stramenopiles</taxon>
        <taxon>Oomycota</taxon>
        <taxon>Peronosporomycetes</taxon>
        <taxon>Peronosporales</taxon>
        <taxon>Peronosporaceae</taxon>
        <taxon>Phytophthora</taxon>
    </lineage>
</organism>
<evidence type="ECO:0000256" key="2">
    <source>
        <dbReference type="ARBA" id="ARBA00022763"/>
    </source>
</evidence>
<feature type="domain" description="BRCT" evidence="5">
    <location>
        <begin position="711"/>
        <end position="800"/>
    </location>
</feature>
<dbReference type="InterPro" id="IPR051579">
    <property type="entry name" value="DDR_Transcriptional_Reg"/>
</dbReference>
<dbReference type="CDD" id="cd18432">
    <property type="entry name" value="BRCT_PAXIP1_rpt6_like"/>
    <property type="match status" value="1"/>
</dbReference>
<dbReference type="AlphaFoldDB" id="A0A8T1W111"/>
<dbReference type="SMART" id="SM00292">
    <property type="entry name" value="BRCT"/>
    <property type="match status" value="2"/>
</dbReference>
<name>A0A8T1W111_9STRA</name>
<accession>A0A8T1W111</accession>
<dbReference type="Pfam" id="PF16770">
    <property type="entry name" value="RTT107_BRCT_5"/>
    <property type="match status" value="1"/>
</dbReference>
<dbReference type="PROSITE" id="PS50172">
    <property type="entry name" value="BRCT"/>
    <property type="match status" value="1"/>
</dbReference>
<comment type="caution">
    <text evidence="6">The sequence shown here is derived from an EMBL/GenBank/DDBJ whole genome shotgun (WGS) entry which is preliminary data.</text>
</comment>
<evidence type="ECO:0000256" key="1">
    <source>
        <dbReference type="ARBA" id="ARBA00004123"/>
    </source>
</evidence>
<evidence type="ECO:0000256" key="3">
    <source>
        <dbReference type="ARBA" id="ARBA00023242"/>
    </source>
</evidence>
<evidence type="ECO:0000259" key="5">
    <source>
        <dbReference type="PROSITE" id="PS50172"/>
    </source>
</evidence>
<dbReference type="EMBL" id="JAGDFM010000077">
    <property type="protein sequence ID" value="KAG7387532.1"/>
    <property type="molecule type" value="Genomic_DNA"/>
</dbReference>